<dbReference type="EnsemblMetazoa" id="XM_014403054.2">
    <property type="protein sequence ID" value="XP_014258540.1"/>
    <property type="gene ID" value="LOC106672009"/>
</dbReference>
<evidence type="ECO:0000256" key="5">
    <source>
        <dbReference type="ARBA" id="ARBA00023136"/>
    </source>
</evidence>
<sequence length="283" mass="32511">MSGQFNNMWEQEESWPSPQQYPQQQQQFQPQQQYGNSFSMNGQGQFADGSQSSGYSQFQHSDMIVNAEELAFQQNDYSQPQYNQQYQAKMSFFYDKPQIYQPPQSDFKNPYNFEDEPPLMEELGIFPDLIFRKVKLVLDPFSQVDVQEDYDLSGPLIFCLCFGLMTFLSGAKVNFGYVYGISVSSCIFMYLLLKMMWEDNPSFMTVASVLGYSMLPVVFLSTLGIFMHLTNFLGYCVSLCAVFWASWAASRGFTTISRDDSQKILVAYPCAILYGVFTLMVVF</sequence>
<dbReference type="GO" id="GO:0005802">
    <property type="term" value="C:trans-Golgi network"/>
    <property type="evidence" value="ECO:0007669"/>
    <property type="project" value="TreeGrafter"/>
</dbReference>
<dbReference type="OrthoDB" id="440385at2759"/>
<dbReference type="OMA" id="ATRACSN"/>
<dbReference type="PANTHER" id="PTHR21236:SF2">
    <property type="entry name" value="PROTEIN YIPF"/>
    <property type="match status" value="1"/>
</dbReference>
<evidence type="ECO:0000256" key="6">
    <source>
        <dbReference type="RuleBase" id="RU361264"/>
    </source>
</evidence>
<feature type="transmembrane region" description="Helical" evidence="6">
    <location>
        <begin position="176"/>
        <end position="193"/>
    </location>
</feature>
<feature type="transmembrane region" description="Helical" evidence="6">
    <location>
        <begin position="232"/>
        <end position="253"/>
    </location>
</feature>
<keyword evidence="5 6" id="KW-0472">Membrane</keyword>
<dbReference type="RefSeq" id="XP_014258540.1">
    <property type="nucleotide sequence ID" value="XM_014403054.2"/>
</dbReference>
<dbReference type="PANTHER" id="PTHR21236">
    <property type="entry name" value="GOLGI MEMBRANE PROTEIN YIP1"/>
    <property type="match status" value="1"/>
</dbReference>
<feature type="transmembrane region" description="Helical" evidence="6">
    <location>
        <begin position="265"/>
        <end position="282"/>
    </location>
</feature>
<evidence type="ECO:0000313" key="10">
    <source>
        <dbReference type="Proteomes" id="UP000494040"/>
    </source>
</evidence>
<dbReference type="GO" id="GO:0000139">
    <property type="term" value="C:Golgi membrane"/>
    <property type="evidence" value="ECO:0007669"/>
    <property type="project" value="UniProtKB-SubCell"/>
</dbReference>
<dbReference type="AlphaFoldDB" id="A0A8I6SD77"/>
<feature type="compositionally biased region" description="Polar residues" evidence="7">
    <location>
        <begin position="35"/>
        <end position="55"/>
    </location>
</feature>
<dbReference type="Pfam" id="PF04893">
    <property type="entry name" value="Yip1"/>
    <property type="match status" value="1"/>
</dbReference>
<evidence type="ECO:0000256" key="2">
    <source>
        <dbReference type="ARBA" id="ARBA00010596"/>
    </source>
</evidence>
<feature type="transmembrane region" description="Helical" evidence="6">
    <location>
        <begin position="205"/>
        <end position="226"/>
    </location>
</feature>
<dbReference type="InterPro" id="IPR045231">
    <property type="entry name" value="Yip1/4-like"/>
</dbReference>
<protein>
    <recommendedName>
        <fullName evidence="6">Protein YIPF</fullName>
    </recommendedName>
</protein>
<evidence type="ECO:0000313" key="9">
    <source>
        <dbReference type="EnsemblMetazoa" id="XP_014258540.1"/>
    </source>
</evidence>
<keyword evidence="3 6" id="KW-0812">Transmembrane</keyword>
<feature type="domain" description="Yip1" evidence="8">
    <location>
        <begin position="144"/>
        <end position="280"/>
    </location>
</feature>
<proteinExistence type="inferred from homology"/>
<comment type="caution">
    <text evidence="6">Lacks conserved residue(s) required for the propagation of feature annotation.</text>
</comment>
<comment type="similarity">
    <text evidence="2 6">Belongs to the YIP1 family.</text>
</comment>
<evidence type="ECO:0000256" key="3">
    <source>
        <dbReference type="ARBA" id="ARBA00022692"/>
    </source>
</evidence>
<reference evidence="9" key="1">
    <citation type="submission" date="2022-01" db="UniProtKB">
        <authorList>
            <consortium name="EnsemblMetazoa"/>
        </authorList>
    </citation>
    <scope>IDENTIFICATION</scope>
</reference>
<dbReference type="CTD" id="34696"/>
<evidence type="ECO:0000256" key="4">
    <source>
        <dbReference type="ARBA" id="ARBA00022989"/>
    </source>
</evidence>
<dbReference type="GO" id="GO:0006888">
    <property type="term" value="P:endoplasmic reticulum to Golgi vesicle-mediated transport"/>
    <property type="evidence" value="ECO:0007669"/>
    <property type="project" value="InterPro"/>
</dbReference>
<comment type="subcellular location">
    <subcellularLocation>
        <location evidence="6">Golgi apparatus membrane</location>
        <topology evidence="6">Multi-pass membrane protein</topology>
    </subcellularLocation>
    <subcellularLocation>
        <location evidence="1">Membrane</location>
        <topology evidence="1">Multi-pass membrane protein</topology>
    </subcellularLocation>
</comment>
<dbReference type="GeneID" id="106672009"/>
<evidence type="ECO:0000256" key="1">
    <source>
        <dbReference type="ARBA" id="ARBA00004141"/>
    </source>
</evidence>
<evidence type="ECO:0000256" key="7">
    <source>
        <dbReference type="SAM" id="MobiDB-lite"/>
    </source>
</evidence>
<feature type="compositionally biased region" description="Polar residues" evidence="7">
    <location>
        <begin position="1"/>
        <end position="17"/>
    </location>
</feature>
<keyword evidence="4 6" id="KW-1133">Transmembrane helix</keyword>
<name>A0A8I6SD77_CIMLE</name>
<evidence type="ECO:0000259" key="8">
    <source>
        <dbReference type="Pfam" id="PF04893"/>
    </source>
</evidence>
<dbReference type="KEGG" id="clec:106672009"/>
<dbReference type="GO" id="GO:0048280">
    <property type="term" value="P:vesicle fusion with Golgi apparatus"/>
    <property type="evidence" value="ECO:0007669"/>
    <property type="project" value="TreeGrafter"/>
</dbReference>
<keyword evidence="10" id="KW-1185">Reference proteome</keyword>
<feature type="compositionally biased region" description="Low complexity" evidence="7">
    <location>
        <begin position="18"/>
        <end position="34"/>
    </location>
</feature>
<organism evidence="9 10">
    <name type="scientific">Cimex lectularius</name>
    <name type="common">Bed bug</name>
    <name type="synonym">Acanthia lectularia</name>
    <dbReference type="NCBI Taxonomy" id="79782"/>
    <lineage>
        <taxon>Eukaryota</taxon>
        <taxon>Metazoa</taxon>
        <taxon>Ecdysozoa</taxon>
        <taxon>Arthropoda</taxon>
        <taxon>Hexapoda</taxon>
        <taxon>Insecta</taxon>
        <taxon>Pterygota</taxon>
        <taxon>Neoptera</taxon>
        <taxon>Paraneoptera</taxon>
        <taxon>Hemiptera</taxon>
        <taxon>Heteroptera</taxon>
        <taxon>Panheteroptera</taxon>
        <taxon>Cimicomorpha</taxon>
        <taxon>Cimicidae</taxon>
        <taxon>Cimex</taxon>
    </lineage>
</organism>
<dbReference type="InterPro" id="IPR006977">
    <property type="entry name" value="Yip1_dom"/>
</dbReference>
<dbReference type="Proteomes" id="UP000494040">
    <property type="component" value="Unassembled WGS sequence"/>
</dbReference>
<accession>A0A8I6SD77</accession>
<feature type="region of interest" description="Disordered" evidence="7">
    <location>
        <begin position="1"/>
        <end position="55"/>
    </location>
</feature>